<dbReference type="Proteomes" id="UP001470230">
    <property type="component" value="Unassembled WGS sequence"/>
</dbReference>
<evidence type="ECO:0000313" key="2">
    <source>
        <dbReference type="Proteomes" id="UP001470230"/>
    </source>
</evidence>
<evidence type="ECO:0000313" key="1">
    <source>
        <dbReference type="EMBL" id="KAK8839493.1"/>
    </source>
</evidence>
<dbReference type="EMBL" id="JAPFFF010000051">
    <property type="protein sequence ID" value="KAK8839493.1"/>
    <property type="molecule type" value="Genomic_DNA"/>
</dbReference>
<proteinExistence type="predicted"/>
<organism evidence="1 2">
    <name type="scientific">Tritrichomonas musculus</name>
    <dbReference type="NCBI Taxonomy" id="1915356"/>
    <lineage>
        <taxon>Eukaryota</taxon>
        <taxon>Metamonada</taxon>
        <taxon>Parabasalia</taxon>
        <taxon>Tritrichomonadida</taxon>
        <taxon>Tritrichomonadidae</taxon>
        <taxon>Tritrichomonas</taxon>
    </lineage>
</organism>
<sequence length="184" mass="20612">MSTTILLIVADWKSISIYENDIPWNSVNIIDVIPIRNGETLNIDDILSKFPKIEESDTTKDYVVSIVSTRQEEITVDLSGIKLAENQYIQMGKNIKTQLDEGRLNVLLNNNSLSTNVSECIENVQIYIKNEKNSPINMSTTSEISAPLSFFVEASSLLIDTVYMNQNGSMKVNIDKRNDSIFGG</sequence>
<accession>A0ABR2H0R3</accession>
<keyword evidence="2" id="KW-1185">Reference proteome</keyword>
<protein>
    <recommendedName>
        <fullName evidence="3">Auto-transporter adhesin head GIN domain-containing protein</fullName>
    </recommendedName>
</protein>
<gene>
    <name evidence="1" type="ORF">M9Y10_031849</name>
</gene>
<evidence type="ECO:0008006" key="3">
    <source>
        <dbReference type="Google" id="ProtNLM"/>
    </source>
</evidence>
<comment type="caution">
    <text evidence="1">The sequence shown here is derived from an EMBL/GenBank/DDBJ whole genome shotgun (WGS) entry which is preliminary data.</text>
</comment>
<name>A0ABR2H0R3_9EUKA</name>
<reference evidence="1 2" key="1">
    <citation type="submission" date="2024-04" db="EMBL/GenBank/DDBJ databases">
        <title>Tritrichomonas musculus Genome.</title>
        <authorList>
            <person name="Alves-Ferreira E."/>
            <person name="Grigg M."/>
            <person name="Lorenzi H."/>
            <person name="Galac M."/>
        </authorList>
    </citation>
    <scope>NUCLEOTIDE SEQUENCE [LARGE SCALE GENOMIC DNA]</scope>
    <source>
        <strain evidence="1 2">EAF2021</strain>
    </source>
</reference>